<dbReference type="InterPro" id="IPR025476">
    <property type="entry name" value="Helitron_helicase-like"/>
</dbReference>
<feature type="domain" description="DUF6570" evidence="2">
    <location>
        <begin position="146"/>
        <end position="233"/>
    </location>
</feature>
<evidence type="ECO:0000259" key="1">
    <source>
        <dbReference type="Pfam" id="PF14214"/>
    </source>
</evidence>
<dbReference type="Proteomes" id="UP001194468">
    <property type="component" value="Unassembled WGS sequence"/>
</dbReference>
<comment type="caution">
    <text evidence="3">The sequence shown here is derived from an EMBL/GenBank/DDBJ whole genome shotgun (WGS) entry which is preliminary data.</text>
</comment>
<proteinExistence type="predicted"/>
<dbReference type="AlphaFoldDB" id="A0AAD4G7Z4"/>
<name>A0AAD4G7Z4_BOLED</name>
<reference evidence="3" key="1">
    <citation type="submission" date="2019-10" db="EMBL/GenBank/DDBJ databases">
        <authorList>
            <consortium name="DOE Joint Genome Institute"/>
            <person name="Kuo A."/>
            <person name="Miyauchi S."/>
            <person name="Kiss E."/>
            <person name="Drula E."/>
            <person name="Kohler A."/>
            <person name="Sanchez-Garcia M."/>
            <person name="Andreopoulos B."/>
            <person name="Barry K.W."/>
            <person name="Bonito G."/>
            <person name="Buee M."/>
            <person name="Carver A."/>
            <person name="Chen C."/>
            <person name="Cichocki N."/>
            <person name="Clum A."/>
            <person name="Culley D."/>
            <person name="Crous P.W."/>
            <person name="Fauchery L."/>
            <person name="Girlanda M."/>
            <person name="Hayes R."/>
            <person name="Keri Z."/>
            <person name="LaButti K."/>
            <person name="Lipzen A."/>
            <person name="Lombard V."/>
            <person name="Magnuson J."/>
            <person name="Maillard F."/>
            <person name="Morin E."/>
            <person name="Murat C."/>
            <person name="Nolan M."/>
            <person name="Ohm R."/>
            <person name="Pangilinan J."/>
            <person name="Pereira M."/>
            <person name="Perotto S."/>
            <person name="Peter M."/>
            <person name="Riley R."/>
            <person name="Sitrit Y."/>
            <person name="Stielow B."/>
            <person name="Szollosi G."/>
            <person name="Zifcakova L."/>
            <person name="Stursova M."/>
            <person name="Spatafora J.W."/>
            <person name="Tedersoo L."/>
            <person name="Vaario L.-M."/>
            <person name="Yamada A."/>
            <person name="Yan M."/>
            <person name="Wang P."/>
            <person name="Xu J."/>
            <person name="Bruns T."/>
            <person name="Baldrian P."/>
            <person name="Vilgalys R."/>
            <person name="Henrissat B."/>
            <person name="Grigoriev I.V."/>
            <person name="Hibbett D."/>
            <person name="Nagy L.G."/>
            <person name="Martin F.M."/>
        </authorList>
    </citation>
    <scope>NUCLEOTIDE SEQUENCE</scope>
    <source>
        <strain evidence="3">BED1</strain>
    </source>
</reference>
<evidence type="ECO:0008006" key="5">
    <source>
        <dbReference type="Google" id="ProtNLM"/>
    </source>
</evidence>
<sequence>MYQWMLTKPKKRPWNWLRALKDQYLFFSEHSQFTALVTEEEHKAYFHAFREATSNNALSSSVCVVCARELWSHKGSEHVLLDVPNIRHRLIPSRDHPAYQLWNGILVVNEEISANTGRVCDACFRALKADQMPKYSLANNLWIGDHGMTGNVTLYNMNTEAIVQMLEGQLMPQSANQLASVLAVTYIGRKRLPKNWLRSTFRVRRRVVYEALMWLKKNNVLYRDIEISPERLESLPEDDIPLELSAIIRHEPDEDVGRREKEGYVPEDDEYSYVIPLQSLGVRDTELDELSIDERMKYALANLQEQEGGYVIRYGNVPISEFGSGKGKHQAPLLNPLAAAYPVLFPYGIGGVEEKRELTVGFDEHIRWALQFYDRRLRIQMNRRGFERDALLLSSLTIADLKQAEKEEASHKPISNTRCRAAYRGQIWGTCLQLRGPSLWITLNPCDLHDPVLQVFAGEDIDVDAFERTMGPDKNKRALNVARDPYASTKYFFFIINAILSTLFGIEVTRDQIHSTGGVLGKLSGYFGVVEAQGRGSLHVHVLLWLKDAPNSETMHSLLQTEAFRDRIRSFMKMNVCAHVDGLTEATIKTMSRETDLAYSRPPNPDSPHWNAEFTDRLCRVVRSQQVHTCTKSACLRYNTRGQLTCKRRAPWPLSGGDSIDSQGNYTPRRTVPYIHTFCPSISVAICCSSDIQVLTNGRDAKDATFLYHQGDSEHMQNVTDRNRMLIFRCQRSINRQMELSAPQVISYLMKRGDGTRSHHYVPLYWSSLRSALLSVYDELRPERNR</sequence>
<accession>A0AAD4G7Z4</accession>
<evidence type="ECO:0000313" key="3">
    <source>
        <dbReference type="EMBL" id="KAF8425808.1"/>
    </source>
</evidence>
<keyword evidence="4" id="KW-1185">Reference proteome</keyword>
<reference evidence="3" key="2">
    <citation type="journal article" date="2020" name="Nat. Commun.">
        <title>Large-scale genome sequencing of mycorrhizal fungi provides insights into the early evolution of symbiotic traits.</title>
        <authorList>
            <person name="Miyauchi S."/>
            <person name="Kiss E."/>
            <person name="Kuo A."/>
            <person name="Drula E."/>
            <person name="Kohler A."/>
            <person name="Sanchez-Garcia M."/>
            <person name="Morin E."/>
            <person name="Andreopoulos B."/>
            <person name="Barry K.W."/>
            <person name="Bonito G."/>
            <person name="Buee M."/>
            <person name="Carver A."/>
            <person name="Chen C."/>
            <person name="Cichocki N."/>
            <person name="Clum A."/>
            <person name="Culley D."/>
            <person name="Crous P.W."/>
            <person name="Fauchery L."/>
            <person name="Girlanda M."/>
            <person name="Hayes R.D."/>
            <person name="Keri Z."/>
            <person name="LaButti K."/>
            <person name="Lipzen A."/>
            <person name="Lombard V."/>
            <person name="Magnuson J."/>
            <person name="Maillard F."/>
            <person name="Murat C."/>
            <person name="Nolan M."/>
            <person name="Ohm R.A."/>
            <person name="Pangilinan J."/>
            <person name="Pereira M.F."/>
            <person name="Perotto S."/>
            <person name="Peter M."/>
            <person name="Pfister S."/>
            <person name="Riley R."/>
            <person name="Sitrit Y."/>
            <person name="Stielow J.B."/>
            <person name="Szollosi G."/>
            <person name="Zifcakova L."/>
            <person name="Stursova M."/>
            <person name="Spatafora J.W."/>
            <person name="Tedersoo L."/>
            <person name="Vaario L.M."/>
            <person name="Yamada A."/>
            <person name="Yan M."/>
            <person name="Wang P."/>
            <person name="Xu J."/>
            <person name="Bruns T."/>
            <person name="Baldrian P."/>
            <person name="Vilgalys R."/>
            <person name="Dunand C."/>
            <person name="Henrissat B."/>
            <person name="Grigoriev I.V."/>
            <person name="Hibbett D."/>
            <person name="Nagy L.G."/>
            <person name="Martin F.M."/>
        </authorList>
    </citation>
    <scope>NUCLEOTIDE SEQUENCE</scope>
    <source>
        <strain evidence="3">BED1</strain>
    </source>
</reference>
<dbReference type="Pfam" id="PF20209">
    <property type="entry name" value="DUF6570"/>
    <property type="match status" value="1"/>
</dbReference>
<organism evidence="3 4">
    <name type="scientific">Boletus edulis BED1</name>
    <dbReference type="NCBI Taxonomy" id="1328754"/>
    <lineage>
        <taxon>Eukaryota</taxon>
        <taxon>Fungi</taxon>
        <taxon>Dikarya</taxon>
        <taxon>Basidiomycota</taxon>
        <taxon>Agaricomycotina</taxon>
        <taxon>Agaricomycetes</taxon>
        <taxon>Agaricomycetidae</taxon>
        <taxon>Boletales</taxon>
        <taxon>Boletineae</taxon>
        <taxon>Boletaceae</taxon>
        <taxon>Boletoideae</taxon>
        <taxon>Boletus</taxon>
    </lineage>
</organism>
<feature type="domain" description="Helitron helicase-like" evidence="1">
    <location>
        <begin position="418"/>
        <end position="544"/>
    </location>
</feature>
<evidence type="ECO:0000259" key="2">
    <source>
        <dbReference type="Pfam" id="PF20209"/>
    </source>
</evidence>
<protein>
    <recommendedName>
        <fullName evidence="5">Helitron helicase-like domain-containing protein</fullName>
    </recommendedName>
</protein>
<dbReference type="EMBL" id="WHUW01000091">
    <property type="protein sequence ID" value="KAF8425808.1"/>
    <property type="molecule type" value="Genomic_DNA"/>
</dbReference>
<dbReference type="InterPro" id="IPR046700">
    <property type="entry name" value="DUF6570"/>
</dbReference>
<evidence type="ECO:0000313" key="4">
    <source>
        <dbReference type="Proteomes" id="UP001194468"/>
    </source>
</evidence>
<dbReference type="Pfam" id="PF14214">
    <property type="entry name" value="Helitron_like_N"/>
    <property type="match status" value="1"/>
</dbReference>
<gene>
    <name evidence="3" type="ORF">L210DRAFT_3615050</name>
</gene>